<feature type="compositionally biased region" description="Acidic residues" evidence="1">
    <location>
        <begin position="59"/>
        <end position="70"/>
    </location>
</feature>
<organism evidence="2 3">
    <name type="scientific">Hydnum rufescens UP504</name>
    <dbReference type="NCBI Taxonomy" id="1448309"/>
    <lineage>
        <taxon>Eukaryota</taxon>
        <taxon>Fungi</taxon>
        <taxon>Dikarya</taxon>
        <taxon>Basidiomycota</taxon>
        <taxon>Agaricomycotina</taxon>
        <taxon>Agaricomycetes</taxon>
        <taxon>Cantharellales</taxon>
        <taxon>Hydnaceae</taxon>
        <taxon>Hydnum</taxon>
    </lineage>
</organism>
<proteinExistence type="predicted"/>
<evidence type="ECO:0000313" key="2">
    <source>
        <dbReference type="EMBL" id="KAF9506820.1"/>
    </source>
</evidence>
<feature type="region of interest" description="Disordered" evidence="1">
    <location>
        <begin position="152"/>
        <end position="192"/>
    </location>
</feature>
<dbReference type="AlphaFoldDB" id="A0A9P6AK77"/>
<accession>A0A9P6AK77</accession>
<keyword evidence="3" id="KW-1185">Reference proteome</keyword>
<feature type="compositionally biased region" description="Polar residues" evidence="1">
    <location>
        <begin position="163"/>
        <end position="192"/>
    </location>
</feature>
<name>A0A9P6AK77_9AGAM</name>
<gene>
    <name evidence="2" type="ORF">BS47DRAFT_379154</name>
</gene>
<reference evidence="2" key="1">
    <citation type="journal article" date="2020" name="Nat. Commun.">
        <title>Large-scale genome sequencing of mycorrhizal fungi provides insights into the early evolution of symbiotic traits.</title>
        <authorList>
            <person name="Miyauchi S."/>
            <person name="Kiss E."/>
            <person name="Kuo A."/>
            <person name="Drula E."/>
            <person name="Kohler A."/>
            <person name="Sanchez-Garcia M."/>
            <person name="Morin E."/>
            <person name="Andreopoulos B."/>
            <person name="Barry K.W."/>
            <person name="Bonito G."/>
            <person name="Buee M."/>
            <person name="Carver A."/>
            <person name="Chen C."/>
            <person name="Cichocki N."/>
            <person name="Clum A."/>
            <person name="Culley D."/>
            <person name="Crous P.W."/>
            <person name="Fauchery L."/>
            <person name="Girlanda M."/>
            <person name="Hayes R.D."/>
            <person name="Keri Z."/>
            <person name="LaButti K."/>
            <person name="Lipzen A."/>
            <person name="Lombard V."/>
            <person name="Magnuson J."/>
            <person name="Maillard F."/>
            <person name="Murat C."/>
            <person name="Nolan M."/>
            <person name="Ohm R.A."/>
            <person name="Pangilinan J."/>
            <person name="Pereira M.F."/>
            <person name="Perotto S."/>
            <person name="Peter M."/>
            <person name="Pfister S."/>
            <person name="Riley R."/>
            <person name="Sitrit Y."/>
            <person name="Stielow J.B."/>
            <person name="Szollosi G."/>
            <person name="Zifcakova L."/>
            <person name="Stursova M."/>
            <person name="Spatafora J.W."/>
            <person name="Tedersoo L."/>
            <person name="Vaario L.M."/>
            <person name="Yamada A."/>
            <person name="Yan M."/>
            <person name="Wang P."/>
            <person name="Xu J."/>
            <person name="Bruns T."/>
            <person name="Baldrian P."/>
            <person name="Vilgalys R."/>
            <person name="Dunand C."/>
            <person name="Henrissat B."/>
            <person name="Grigoriev I.V."/>
            <person name="Hibbett D."/>
            <person name="Nagy L.G."/>
            <person name="Martin F.M."/>
        </authorList>
    </citation>
    <scope>NUCLEOTIDE SEQUENCE</scope>
    <source>
        <strain evidence="2">UP504</strain>
    </source>
</reference>
<evidence type="ECO:0000256" key="1">
    <source>
        <dbReference type="SAM" id="MobiDB-lite"/>
    </source>
</evidence>
<dbReference type="EMBL" id="MU129098">
    <property type="protein sequence ID" value="KAF9506820.1"/>
    <property type="molecule type" value="Genomic_DNA"/>
</dbReference>
<evidence type="ECO:0008006" key="4">
    <source>
        <dbReference type="Google" id="ProtNLM"/>
    </source>
</evidence>
<protein>
    <recommendedName>
        <fullName evidence="4">SAP domain-containing protein</fullName>
    </recommendedName>
</protein>
<dbReference type="OrthoDB" id="5964929at2759"/>
<evidence type="ECO:0000313" key="3">
    <source>
        <dbReference type="Proteomes" id="UP000886523"/>
    </source>
</evidence>
<dbReference type="Proteomes" id="UP000886523">
    <property type="component" value="Unassembled WGS sequence"/>
</dbReference>
<feature type="region of interest" description="Disordered" evidence="1">
    <location>
        <begin position="44"/>
        <end position="83"/>
    </location>
</feature>
<sequence>MSSENILQNSPALHSLKRAQLVRLCRNHGLKFKATEKNIDLIRRLQEYGRNPPRRSGSDDESEDDEEPGMDTDPQPAPRPSEAWSLVDEPSVEFTPRFSSTLPTIQEFGGSDSIKCAHTFISAEQILSKDLPSPQPLLVSVLRSRRLRIHCSTRDPRRPKPRSPTQWNPAFQHQMSQKMTPLLNTPRIQNQN</sequence>
<comment type="caution">
    <text evidence="2">The sequence shown here is derived from an EMBL/GenBank/DDBJ whole genome shotgun (WGS) entry which is preliminary data.</text>
</comment>